<accession>Q6J5E5</accession>
<dbReference type="EMBL" id="AY599449">
    <property type="protein sequence ID" value="AAT40801.1"/>
    <property type="molecule type" value="Genomic_DNA"/>
</dbReference>
<evidence type="ECO:0000313" key="1">
    <source>
        <dbReference type="EMBL" id="AAT40801.1"/>
    </source>
</evidence>
<protein>
    <recommendedName>
        <fullName evidence="2">Integrating conjugative element protein</fullName>
    </recommendedName>
</protein>
<dbReference type="AlphaFoldDB" id="Q6J5E5"/>
<proteinExistence type="predicted"/>
<name>Q6J5E5_HAEIF</name>
<reference evidence="1" key="1">
    <citation type="journal article" date="2005" name="Infect. Immun.">
        <title>Identification, distribution, and expression of novel genes in 10 clinical isolates of nontypeable Haemophilus influenzae.</title>
        <authorList>
            <person name="Shen K."/>
            <person name="Antalis P."/>
            <person name="Gladitz J."/>
            <person name="Sayeed S."/>
            <person name="Ahmed A."/>
            <person name="Yu S."/>
            <person name="Hayes J."/>
            <person name="Johnson S."/>
            <person name="Dice B."/>
            <person name="Dopico R."/>
            <person name="Keefe R."/>
            <person name="Janto B."/>
            <person name="Chong W."/>
            <person name="Goodwin J."/>
            <person name="Wadowsky R.M."/>
            <person name="Erdos G."/>
            <person name="Post J.C."/>
            <person name="Ehrlich G.D."/>
            <person name="Hu F.Z."/>
        </authorList>
    </citation>
    <scope>NUCLEOTIDE SEQUENCE</scope>
</reference>
<dbReference type="InterPro" id="IPR021300">
    <property type="entry name" value="Integr_conj_element_PFL4695"/>
</dbReference>
<evidence type="ECO:0008006" key="2">
    <source>
        <dbReference type="Google" id="ProtNLM"/>
    </source>
</evidence>
<dbReference type="Pfam" id="PF11072">
    <property type="entry name" value="DUF2859"/>
    <property type="match status" value="1"/>
</dbReference>
<sequence length="87" mass="9539">MNLPGMLPIFLIGTDNLSKNWLHSNYDYLKKIGAMGLVVSVKTTNELSELRQLAPDLTLMPTPGDDLASRLNLAHYPALLTSEGLSQ</sequence>
<organism evidence="1">
    <name type="scientific">Haemophilus influenzae</name>
    <dbReference type="NCBI Taxonomy" id="727"/>
    <lineage>
        <taxon>Bacteria</taxon>
        <taxon>Pseudomonadati</taxon>
        <taxon>Pseudomonadota</taxon>
        <taxon>Gammaproteobacteria</taxon>
        <taxon>Pasteurellales</taxon>
        <taxon>Pasteurellaceae</taxon>
        <taxon>Haemophilus</taxon>
    </lineage>
</organism>
<dbReference type="NCBIfam" id="TIGR03765">
    <property type="entry name" value="ICE_PFL_4695"/>
    <property type="match status" value="1"/>
</dbReference>